<name>A0AAV8WTI1_9CUCU</name>
<gene>
    <name evidence="8" type="ORF">NQ314_017518</name>
</gene>
<evidence type="ECO:0000256" key="6">
    <source>
        <dbReference type="ARBA" id="ARBA00023136"/>
    </source>
</evidence>
<dbReference type="InterPro" id="IPR000402">
    <property type="entry name" value="Na/K_ATPase_sub_beta"/>
</dbReference>
<dbReference type="PANTHER" id="PTHR11523">
    <property type="entry name" value="SODIUM/POTASSIUM-DEPENDENT ATPASE BETA SUBUNIT"/>
    <property type="match status" value="1"/>
</dbReference>
<accession>A0AAV8WTI1</accession>
<dbReference type="GO" id="GO:0005890">
    <property type="term" value="C:sodium:potassium-exchanging ATPase complex"/>
    <property type="evidence" value="ECO:0007669"/>
    <property type="project" value="InterPro"/>
</dbReference>
<dbReference type="EMBL" id="JANEYF010004889">
    <property type="protein sequence ID" value="KAJ8929761.1"/>
    <property type="molecule type" value="Genomic_DNA"/>
</dbReference>
<dbReference type="Proteomes" id="UP001162156">
    <property type="component" value="Unassembled WGS sequence"/>
</dbReference>
<comment type="subcellular location">
    <subcellularLocation>
        <location evidence="1">Membrane</location>
        <topology evidence="1">Single-pass type II membrane protein</topology>
    </subcellularLocation>
</comment>
<evidence type="ECO:0000313" key="9">
    <source>
        <dbReference type="Proteomes" id="UP001162156"/>
    </source>
</evidence>
<sequence>MYSQLVLFYTIFYIVLAALFAICMQGLFATLDKQEPRWKLEDSLIGINPGLGFRPIASRTEEGSLIWYNTSNQTTTNKWVDLVDKFLERKF</sequence>
<evidence type="ECO:0000313" key="8">
    <source>
        <dbReference type="EMBL" id="KAJ8929761.1"/>
    </source>
</evidence>
<dbReference type="GO" id="GO:0030007">
    <property type="term" value="P:intracellular potassium ion homeostasis"/>
    <property type="evidence" value="ECO:0007669"/>
    <property type="project" value="TreeGrafter"/>
</dbReference>
<dbReference type="Gene3D" id="2.60.40.1660">
    <property type="entry name" value="Na, k-atpase alpha subunit"/>
    <property type="match status" value="1"/>
</dbReference>
<dbReference type="InterPro" id="IPR038702">
    <property type="entry name" value="Na/K_ATPase_sub_beta_sf"/>
</dbReference>
<evidence type="ECO:0000256" key="3">
    <source>
        <dbReference type="ARBA" id="ARBA00022692"/>
    </source>
</evidence>
<dbReference type="PANTHER" id="PTHR11523:SF31">
    <property type="entry name" value="AT04468P-RELATED"/>
    <property type="match status" value="1"/>
</dbReference>
<keyword evidence="4" id="KW-0735">Signal-anchor</keyword>
<keyword evidence="3 7" id="KW-0812">Transmembrane</keyword>
<comment type="similarity">
    <text evidence="2">Belongs to the X(+)/potassium ATPases subunit beta family.</text>
</comment>
<proteinExistence type="inferred from homology"/>
<dbReference type="Gene3D" id="1.20.5.170">
    <property type="match status" value="1"/>
</dbReference>
<reference evidence="8" key="1">
    <citation type="journal article" date="2023" name="Insect Mol. Biol.">
        <title>Genome sequencing provides insights into the evolution of gene families encoding plant cell wall-degrading enzymes in longhorned beetles.</title>
        <authorList>
            <person name="Shin N.R."/>
            <person name="Okamura Y."/>
            <person name="Kirsch R."/>
            <person name="Pauchet Y."/>
        </authorList>
    </citation>
    <scope>NUCLEOTIDE SEQUENCE</scope>
    <source>
        <strain evidence="8">RBIC_L_NR</strain>
    </source>
</reference>
<feature type="transmembrane region" description="Helical" evidence="7">
    <location>
        <begin position="6"/>
        <end position="31"/>
    </location>
</feature>
<organism evidence="8 9">
    <name type="scientific">Rhamnusium bicolor</name>
    <dbReference type="NCBI Taxonomy" id="1586634"/>
    <lineage>
        <taxon>Eukaryota</taxon>
        <taxon>Metazoa</taxon>
        <taxon>Ecdysozoa</taxon>
        <taxon>Arthropoda</taxon>
        <taxon>Hexapoda</taxon>
        <taxon>Insecta</taxon>
        <taxon>Pterygota</taxon>
        <taxon>Neoptera</taxon>
        <taxon>Endopterygota</taxon>
        <taxon>Coleoptera</taxon>
        <taxon>Polyphaga</taxon>
        <taxon>Cucujiformia</taxon>
        <taxon>Chrysomeloidea</taxon>
        <taxon>Cerambycidae</taxon>
        <taxon>Lepturinae</taxon>
        <taxon>Rhagiini</taxon>
        <taxon>Rhamnusium</taxon>
    </lineage>
</organism>
<keyword evidence="6 7" id="KW-0472">Membrane</keyword>
<protein>
    <submittedName>
        <fullName evidence="8">Uncharacterized protein</fullName>
    </submittedName>
</protein>
<evidence type="ECO:0000256" key="4">
    <source>
        <dbReference type="ARBA" id="ARBA00022968"/>
    </source>
</evidence>
<dbReference type="GO" id="GO:0006883">
    <property type="term" value="P:intracellular sodium ion homeostasis"/>
    <property type="evidence" value="ECO:0007669"/>
    <property type="project" value="TreeGrafter"/>
</dbReference>
<dbReference type="Pfam" id="PF00287">
    <property type="entry name" value="Na_K-ATPase"/>
    <property type="match status" value="1"/>
</dbReference>
<comment type="caution">
    <text evidence="8">The sequence shown here is derived from an EMBL/GenBank/DDBJ whole genome shotgun (WGS) entry which is preliminary data.</text>
</comment>
<evidence type="ECO:0000256" key="5">
    <source>
        <dbReference type="ARBA" id="ARBA00022989"/>
    </source>
</evidence>
<dbReference type="GO" id="GO:1990573">
    <property type="term" value="P:potassium ion import across plasma membrane"/>
    <property type="evidence" value="ECO:0007669"/>
    <property type="project" value="TreeGrafter"/>
</dbReference>
<keyword evidence="9" id="KW-1185">Reference proteome</keyword>
<dbReference type="AlphaFoldDB" id="A0AAV8WTI1"/>
<evidence type="ECO:0000256" key="1">
    <source>
        <dbReference type="ARBA" id="ARBA00004606"/>
    </source>
</evidence>
<keyword evidence="5 7" id="KW-1133">Transmembrane helix</keyword>
<dbReference type="GO" id="GO:0036376">
    <property type="term" value="P:sodium ion export across plasma membrane"/>
    <property type="evidence" value="ECO:0007669"/>
    <property type="project" value="TreeGrafter"/>
</dbReference>
<evidence type="ECO:0000256" key="7">
    <source>
        <dbReference type="SAM" id="Phobius"/>
    </source>
</evidence>
<evidence type="ECO:0000256" key="2">
    <source>
        <dbReference type="ARBA" id="ARBA00005876"/>
    </source>
</evidence>
<dbReference type="GO" id="GO:0001671">
    <property type="term" value="F:ATPase activator activity"/>
    <property type="evidence" value="ECO:0007669"/>
    <property type="project" value="TreeGrafter"/>
</dbReference>